<accession>A6NS17</accession>
<name>A6NS17_9FIRM</name>
<evidence type="ECO:0000313" key="2">
    <source>
        <dbReference type="Proteomes" id="UP000003639"/>
    </source>
</evidence>
<protein>
    <submittedName>
        <fullName evidence="1">Uncharacterized protein</fullName>
    </submittedName>
</protein>
<sequence>MLHTKKLYKRGRFHSKKARFSAIFCIKLRFSFMLKKDSCPKPGK</sequence>
<reference evidence="1" key="1">
    <citation type="submission" date="2007-04" db="EMBL/GenBank/DDBJ databases">
        <authorList>
            <person name="Fulton L."/>
            <person name="Clifton S."/>
            <person name="Fulton B."/>
            <person name="Xu J."/>
            <person name="Minx P."/>
            <person name="Pepin K.H."/>
            <person name="Johnson M."/>
            <person name="Thiruvilangam P."/>
            <person name="Bhonagiri V."/>
            <person name="Nash W.E."/>
            <person name="Mardis E.R."/>
            <person name="Wilson R.K."/>
        </authorList>
    </citation>
    <scope>NUCLEOTIDE SEQUENCE [LARGE SCALE GENOMIC DNA]</scope>
    <source>
        <strain evidence="1">ATCC 29799</strain>
    </source>
</reference>
<dbReference type="EMBL" id="AAXG02000007">
    <property type="protein sequence ID" value="EDN01055.1"/>
    <property type="molecule type" value="Genomic_DNA"/>
</dbReference>
<dbReference type="STRING" id="411467.BACCAP_00995"/>
<keyword evidence="2" id="KW-1185">Reference proteome</keyword>
<gene>
    <name evidence="1" type="ORF">BACCAP_00995</name>
</gene>
<evidence type="ECO:0000313" key="1">
    <source>
        <dbReference type="EMBL" id="EDN01055.1"/>
    </source>
</evidence>
<comment type="caution">
    <text evidence="1">The sequence shown here is derived from an EMBL/GenBank/DDBJ whole genome shotgun (WGS) entry which is preliminary data.</text>
</comment>
<reference evidence="1" key="2">
    <citation type="submission" date="2007-06" db="EMBL/GenBank/DDBJ databases">
        <title>Draft genome sequence of Pseudoflavonifractor capillosus ATCC 29799.</title>
        <authorList>
            <person name="Sudarsanam P."/>
            <person name="Ley R."/>
            <person name="Guruge J."/>
            <person name="Turnbaugh P.J."/>
            <person name="Mahowald M."/>
            <person name="Liep D."/>
            <person name="Gordon J."/>
        </authorList>
    </citation>
    <scope>NUCLEOTIDE SEQUENCE [LARGE SCALE GENOMIC DNA]</scope>
    <source>
        <strain evidence="1">ATCC 29799</strain>
    </source>
</reference>
<dbReference type="Proteomes" id="UP000003639">
    <property type="component" value="Unassembled WGS sequence"/>
</dbReference>
<organism evidence="1 2">
    <name type="scientific">Pseudoflavonifractor capillosus ATCC 29799</name>
    <dbReference type="NCBI Taxonomy" id="411467"/>
    <lineage>
        <taxon>Bacteria</taxon>
        <taxon>Bacillati</taxon>
        <taxon>Bacillota</taxon>
        <taxon>Clostridia</taxon>
        <taxon>Eubacteriales</taxon>
        <taxon>Oscillospiraceae</taxon>
        <taxon>Pseudoflavonifractor</taxon>
    </lineage>
</organism>
<proteinExistence type="predicted"/>
<dbReference type="AlphaFoldDB" id="A6NS17"/>